<sequence>MYLAASQYHAEFRLKPKDETETPSATTWRYLTRLGQALTRFISTPPSSSEPVYSRPPIERGLKRLRSQTRDDDDAGEAAVNDSNPDEIHVDDLSCKQPRR</sequence>
<feature type="region of interest" description="Disordered" evidence="1">
    <location>
        <begin position="41"/>
        <end position="60"/>
    </location>
</feature>
<proteinExistence type="predicted"/>
<accession>A0A086TH83</accession>
<dbReference type="AlphaFoldDB" id="A0A086TH83"/>
<comment type="caution">
    <text evidence="2">The sequence shown here is derived from an EMBL/GenBank/DDBJ whole genome shotgun (WGS) entry which is preliminary data.</text>
</comment>
<organism evidence="2 3">
    <name type="scientific">Hapsidospora chrysogenum (strain ATCC 11550 / CBS 779.69 / DSM 880 / IAM 14645 / JCM 23072 / IMI 49137)</name>
    <name type="common">Acremonium chrysogenum</name>
    <dbReference type="NCBI Taxonomy" id="857340"/>
    <lineage>
        <taxon>Eukaryota</taxon>
        <taxon>Fungi</taxon>
        <taxon>Dikarya</taxon>
        <taxon>Ascomycota</taxon>
        <taxon>Pezizomycotina</taxon>
        <taxon>Sordariomycetes</taxon>
        <taxon>Hypocreomycetidae</taxon>
        <taxon>Hypocreales</taxon>
        <taxon>Bionectriaceae</taxon>
        <taxon>Hapsidospora</taxon>
    </lineage>
</organism>
<reference evidence="3" key="1">
    <citation type="journal article" date="2014" name="Genome Announc.">
        <title>Genome sequence and annotation of Acremonium chrysogenum, producer of the beta-lactam antibiotic cephalosporin C.</title>
        <authorList>
            <person name="Terfehr D."/>
            <person name="Dahlmann T.A."/>
            <person name="Specht T."/>
            <person name="Zadra I."/>
            <person name="Kuernsteiner H."/>
            <person name="Kueck U."/>
        </authorList>
    </citation>
    <scope>NUCLEOTIDE SEQUENCE [LARGE SCALE GENOMIC DNA]</scope>
    <source>
        <strain evidence="3">ATCC 11550 / CBS 779.69 / DSM 880 / IAM 14645 / JCM 23072 / IMI 49137</strain>
    </source>
</reference>
<evidence type="ECO:0000256" key="1">
    <source>
        <dbReference type="SAM" id="MobiDB-lite"/>
    </source>
</evidence>
<dbReference type="EMBL" id="JPKY01000002">
    <property type="protein sequence ID" value="KFH48715.1"/>
    <property type="molecule type" value="Genomic_DNA"/>
</dbReference>
<gene>
    <name evidence="2" type="ORF">ACRE_005070</name>
</gene>
<dbReference type="Proteomes" id="UP000029964">
    <property type="component" value="Unassembled WGS sequence"/>
</dbReference>
<evidence type="ECO:0000313" key="2">
    <source>
        <dbReference type="EMBL" id="KFH48715.1"/>
    </source>
</evidence>
<dbReference type="HOGENOM" id="CLU_2305181_0_0_1"/>
<evidence type="ECO:0000313" key="3">
    <source>
        <dbReference type="Proteomes" id="UP000029964"/>
    </source>
</evidence>
<protein>
    <submittedName>
        <fullName evidence="2">Uncharacterized protein</fullName>
    </submittedName>
</protein>
<feature type="compositionally biased region" description="Polar residues" evidence="1">
    <location>
        <begin position="41"/>
        <end position="51"/>
    </location>
</feature>
<feature type="region of interest" description="Disordered" evidence="1">
    <location>
        <begin position="66"/>
        <end position="100"/>
    </location>
</feature>
<name>A0A086TH83_HAPC1</name>
<keyword evidence="3" id="KW-1185">Reference proteome</keyword>